<evidence type="ECO:0000313" key="2">
    <source>
        <dbReference type="Proteomes" id="UP001595190"/>
    </source>
</evidence>
<comment type="caution">
    <text evidence="1">The sequence shown here is derived from an EMBL/GenBank/DDBJ whole genome shotgun (WGS) entry which is preliminary data.</text>
</comment>
<dbReference type="Proteomes" id="UP001595190">
    <property type="component" value="Unassembled WGS sequence"/>
</dbReference>
<name>A0ABV6ZGX1_9HYPH</name>
<evidence type="ECO:0008006" key="3">
    <source>
        <dbReference type="Google" id="ProtNLM"/>
    </source>
</evidence>
<evidence type="ECO:0000313" key="1">
    <source>
        <dbReference type="EMBL" id="MFC2251389.1"/>
    </source>
</evidence>
<organism evidence="1 2">
    <name type="scientific">Labrys neptuniae</name>
    <dbReference type="NCBI Taxonomy" id="376174"/>
    <lineage>
        <taxon>Bacteria</taxon>
        <taxon>Pseudomonadati</taxon>
        <taxon>Pseudomonadota</taxon>
        <taxon>Alphaproteobacteria</taxon>
        <taxon>Hyphomicrobiales</taxon>
        <taxon>Xanthobacteraceae</taxon>
        <taxon>Labrys</taxon>
    </lineage>
</organism>
<gene>
    <name evidence="1" type="ORF">ACETRX_17290</name>
</gene>
<protein>
    <recommendedName>
        <fullName evidence="3">Replication protein</fullName>
    </recommendedName>
</protein>
<accession>A0ABV6ZGX1</accession>
<dbReference type="EMBL" id="JBHGPK010000006">
    <property type="protein sequence ID" value="MFC2251389.1"/>
    <property type="molecule type" value="Genomic_DNA"/>
</dbReference>
<reference evidence="1 2" key="1">
    <citation type="submission" date="2024-09" db="EMBL/GenBank/DDBJ databases">
        <title>Description of Labrys sedimenti sp. nov., isolated from a diclofenac-degrading enrichment culture, and genome-based reclassification of Labrys portucalensis as a later heterotypic synonym of Labrys neptuniae.</title>
        <authorList>
            <person name="Tancsics A."/>
            <person name="Csepanyi A."/>
        </authorList>
    </citation>
    <scope>NUCLEOTIDE SEQUENCE [LARGE SCALE GENOMIC DNA]</scope>
    <source>
        <strain evidence="1 2">LMG 23412</strain>
    </source>
</reference>
<dbReference type="RefSeq" id="WP_394311868.1">
    <property type="nucleotide sequence ID" value="NZ_JBHGPK010000006.1"/>
</dbReference>
<proteinExistence type="predicted"/>
<sequence>MTSMFWSSSGWKRAPSVSPEDFAYAKAQGLMFDPVEFSHDEVVDAVVNAVAGTSRKAIAHAFISSLGSRRLDLRSAMGSYAVGLHMKTHSKAVCCGNQSCAYCGAYDKANADLNVLSFERIKWGGVRHDNPRYIAFDLEAFAASESVAPKEADYLILRSVLNVAKSMPPTARLGDLERALSKLLPSNNAERRILIGILGYAGILVDPSRPDFRRQFVSSAERERTPWHKDDWPYPVQWWNGSCGVNQAAIDEWFPGL</sequence>